<dbReference type="AlphaFoldDB" id="A0A816TJG2"/>
<accession>A0A816TJG2</accession>
<gene>
    <name evidence="1" type="ORF">DARMORV10_A05P18590.1</name>
</gene>
<reference evidence="1" key="1">
    <citation type="submission" date="2021-01" db="EMBL/GenBank/DDBJ databases">
        <authorList>
            <consortium name="Genoscope - CEA"/>
            <person name="William W."/>
        </authorList>
    </citation>
    <scope>NUCLEOTIDE SEQUENCE</scope>
</reference>
<proteinExistence type="predicted"/>
<name>A0A816TJG2_BRANA</name>
<protein>
    <submittedName>
        <fullName evidence="1">(rape) hypothetical protein</fullName>
    </submittedName>
</protein>
<organism evidence="1">
    <name type="scientific">Brassica napus</name>
    <name type="common">Rape</name>
    <dbReference type="NCBI Taxonomy" id="3708"/>
    <lineage>
        <taxon>Eukaryota</taxon>
        <taxon>Viridiplantae</taxon>
        <taxon>Streptophyta</taxon>
        <taxon>Embryophyta</taxon>
        <taxon>Tracheophyta</taxon>
        <taxon>Spermatophyta</taxon>
        <taxon>Magnoliopsida</taxon>
        <taxon>eudicotyledons</taxon>
        <taxon>Gunneridae</taxon>
        <taxon>Pentapetalae</taxon>
        <taxon>rosids</taxon>
        <taxon>malvids</taxon>
        <taxon>Brassicales</taxon>
        <taxon>Brassicaceae</taxon>
        <taxon>Brassiceae</taxon>
        <taxon>Brassica</taxon>
    </lineage>
</organism>
<evidence type="ECO:0000313" key="1">
    <source>
        <dbReference type="EMBL" id="CAF2097431.1"/>
    </source>
</evidence>
<dbReference type="Pfam" id="PF24904">
    <property type="entry name" value="RVE6"/>
    <property type="match status" value="1"/>
</dbReference>
<dbReference type="EMBL" id="HG994359">
    <property type="protein sequence ID" value="CAF2097431.1"/>
    <property type="molecule type" value="Genomic_DNA"/>
</dbReference>
<sequence length="48" mass="5848">MYVYNFVWSIFDPHSKGCMQKLKEMDPLNFETVRTCCTLRPHLLERRL</sequence>
<dbReference type="Proteomes" id="UP001295469">
    <property type="component" value="Chromosome A05"/>
</dbReference>